<dbReference type="EMBL" id="WIWT01000012">
    <property type="protein sequence ID" value="KAF3217984.1"/>
    <property type="molecule type" value="Genomic_DNA"/>
</dbReference>
<dbReference type="Proteomes" id="UP000483672">
    <property type="component" value="Unassembled WGS sequence"/>
</dbReference>
<dbReference type="AlphaFoldDB" id="A0A6G1M3Y1"/>
<organism evidence="2 3">
    <name type="scientific">Orbilia oligospora</name>
    <name type="common">Nematode-trapping fungus</name>
    <name type="synonym">Arthrobotrys oligospora</name>
    <dbReference type="NCBI Taxonomy" id="2813651"/>
    <lineage>
        <taxon>Eukaryota</taxon>
        <taxon>Fungi</taxon>
        <taxon>Dikarya</taxon>
        <taxon>Ascomycota</taxon>
        <taxon>Pezizomycotina</taxon>
        <taxon>Orbiliomycetes</taxon>
        <taxon>Orbiliales</taxon>
        <taxon>Orbiliaceae</taxon>
        <taxon>Orbilia</taxon>
    </lineage>
</organism>
<sequence>MASCAQCRLSERKKKCTPEARIWPGERCDYCVISGYPCSEFMSKKQLMNVSERERSELLEREVQRSADEIISEFDCLYYLLAEAEDLEDRLLRGHQNASFGQAALQTASQVHMIQTASNQIEKKIAEARDETRKVIDRLISKGDKRNAYLLATISSGKISYELEVIEGEYMAGDKYMTTARRHSVQACLDAGIGLHFRRFKGLEIMSRKASSSSALEYADKLNISTISLLYKTLDTVAQICNEGLEYDLNFSIFGLSESGYEMVYGNGYLFRRLSPLFFTAFFLNSEYFPGTDICVNDWPTVLSQPHVKPKNMDEYSVETKAHLAAASYLVEKSCFLSAIDVIRDHHCDYMLNFESNMVNDAPIRLSIILRLFDSFEYFINLYHKYKIFHNAKKPTVLSYPQTLPGFERANISNTVALTAFMLAIISFSPEDVLFGKFIDRFLDPEISHLWTGPIQVQLSSISNHAFAQDIYIDGIYLWPVHLAGLAKHTDLFKILFRTYDVDLAFAVSTVALVAVNNNDATLFPLLSSFFTSPNWSEPYKHLLIGFVTKHGSTELAQSLQELLPGPSMGKPEALSVLGTKEQDLFIWEHSPQWLIPKRSLLFLAQMDLDSYGTDSLLECDRQNPKGGTKTCVTAITATSMSSSTISSNKTLLSLGGMTFSVPRS</sequence>
<dbReference type="EMBL" id="WIPF01000053">
    <property type="protein sequence ID" value="KAF3218726.1"/>
    <property type="molecule type" value="Genomic_DNA"/>
</dbReference>
<proteinExistence type="predicted"/>
<accession>A0A6G1M3Y1</accession>
<evidence type="ECO:0000313" key="3">
    <source>
        <dbReference type="Proteomes" id="UP000483672"/>
    </source>
</evidence>
<evidence type="ECO:0000313" key="2">
    <source>
        <dbReference type="EMBL" id="KAF3218726.1"/>
    </source>
</evidence>
<dbReference type="OrthoDB" id="5380840at2759"/>
<comment type="caution">
    <text evidence="2">The sequence shown here is derived from an EMBL/GenBank/DDBJ whole genome shotgun (WGS) entry which is preliminary data.</text>
</comment>
<protein>
    <submittedName>
        <fullName evidence="2">Uncharacterized protein</fullName>
    </submittedName>
</protein>
<reference evidence="2 3" key="1">
    <citation type="submission" date="2019-06" db="EMBL/GenBank/DDBJ databases">
        <authorList>
            <person name="Palmer J.M."/>
        </authorList>
    </citation>
    <scope>NUCLEOTIDE SEQUENCE [LARGE SCALE GENOMIC DNA]</scope>
    <source>
        <strain evidence="2 3">TWF191</strain>
        <strain evidence="1">TWF679</strain>
    </source>
</reference>
<evidence type="ECO:0000313" key="1">
    <source>
        <dbReference type="EMBL" id="KAF3217984.1"/>
    </source>
</evidence>
<gene>
    <name evidence="2" type="ORF">TWF191_008171</name>
    <name evidence="1" type="ORF">TWF679_001397</name>
</gene>
<dbReference type="Proteomes" id="UP000614610">
    <property type="component" value="Unassembled WGS sequence"/>
</dbReference>
<name>A0A6G1M3Y1_ORBOL</name>